<protein>
    <submittedName>
        <fullName evidence="5">Chemotaxis protein CheY</fullName>
    </submittedName>
    <submittedName>
        <fullName evidence="4">Response regulator</fullName>
    </submittedName>
</protein>
<proteinExistence type="predicted"/>
<dbReference type="InterPro" id="IPR050595">
    <property type="entry name" value="Bact_response_regulator"/>
</dbReference>
<keyword evidence="6" id="KW-1185">Reference proteome</keyword>
<dbReference type="GO" id="GO:0000160">
    <property type="term" value="P:phosphorelay signal transduction system"/>
    <property type="evidence" value="ECO:0007669"/>
    <property type="project" value="InterPro"/>
</dbReference>
<dbReference type="Pfam" id="PF00072">
    <property type="entry name" value="Response_reg"/>
    <property type="match status" value="1"/>
</dbReference>
<reference evidence="5" key="1">
    <citation type="journal article" date="2015" name="Genome Announc.">
        <title>Draft Genome Sequence of Tolypothrix boutellei Strain VB521301.</title>
        <authorList>
            <person name="Chandrababunaidu M.M."/>
            <person name="Singh D."/>
            <person name="Sen D."/>
            <person name="Bhan S."/>
            <person name="Das S."/>
            <person name="Gupta A."/>
            <person name="Adhikary S.P."/>
            <person name="Tripathy S."/>
        </authorList>
    </citation>
    <scope>NUCLEOTIDE SEQUENCE</scope>
    <source>
        <strain evidence="5">VB521301</strain>
    </source>
</reference>
<name>A0A0C1R6A8_9CYAN</name>
<gene>
    <name evidence="5" type="ORF">DA73_0223040</name>
    <name evidence="4" type="ORF">DA73_0400018880</name>
</gene>
<feature type="domain" description="Response regulatory" evidence="3">
    <location>
        <begin position="5"/>
        <end position="121"/>
    </location>
</feature>
<dbReference type="EMBL" id="JHEG04000001">
    <property type="protein sequence ID" value="KAF3887322.1"/>
    <property type="molecule type" value="Genomic_DNA"/>
</dbReference>
<dbReference type="InterPro" id="IPR011006">
    <property type="entry name" value="CheY-like_superfamily"/>
</dbReference>
<reference evidence="4" key="2">
    <citation type="submission" date="2019-11" db="EMBL/GenBank/DDBJ databases">
        <title>Improved Assembly of Tolypothrix boutellei genome.</title>
        <authorList>
            <person name="Sarangi A.N."/>
            <person name="Mukherjee M."/>
            <person name="Ghosh S."/>
            <person name="Singh D."/>
            <person name="Das A."/>
            <person name="Kant S."/>
            <person name="Prusty A."/>
            <person name="Tripathy S."/>
        </authorList>
    </citation>
    <scope>NUCLEOTIDE SEQUENCE</scope>
    <source>
        <strain evidence="4">VB521301</strain>
    </source>
</reference>
<dbReference type="EMBL" id="JHEG02000048">
    <property type="protein sequence ID" value="KIE11258.1"/>
    <property type="molecule type" value="Genomic_DNA"/>
</dbReference>
<dbReference type="Gene3D" id="3.40.50.2300">
    <property type="match status" value="1"/>
</dbReference>
<dbReference type="PROSITE" id="PS50110">
    <property type="entry name" value="RESPONSE_REGULATORY"/>
    <property type="match status" value="1"/>
</dbReference>
<keyword evidence="1 2" id="KW-0597">Phosphoprotein</keyword>
<dbReference type="AlphaFoldDB" id="A0A0C1R6A8"/>
<dbReference type="SMART" id="SM00448">
    <property type="entry name" value="REC"/>
    <property type="match status" value="1"/>
</dbReference>
<dbReference type="RefSeq" id="WP_038088016.1">
    <property type="nucleotide sequence ID" value="NZ_JHEG04000001.1"/>
</dbReference>
<organism evidence="5">
    <name type="scientific">Tolypothrix bouteillei VB521301</name>
    <dbReference type="NCBI Taxonomy" id="1479485"/>
    <lineage>
        <taxon>Bacteria</taxon>
        <taxon>Bacillati</taxon>
        <taxon>Cyanobacteriota</taxon>
        <taxon>Cyanophyceae</taxon>
        <taxon>Nostocales</taxon>
        <taxon>Tolypothrichaceae</taxon>
        <taxon>Tolypothrix</taxon>
    </lineage>
</organism>
<dbReference type="PANTHER" id="PTHR44591">
    <property type="entry name" value="STRESS RESPONSE REGULATOR PROTEIN 1"/>
    <property type="match status" value="1"/>
</dbReference>
<evidence type="ECO:0000313" key="6">
    <source>
        <dbReference type="Proteomes" id="UP000029738"/>
    </source>
</evidence>
<sequence length="212" mass="23027">MTSNKILVIDDTTVVRVKVREMLPPGNFQVLEAKDGVEGLNLIRQEKLSLIMLDFLLPKKNGWEVFQELQANSDLRKIPLVIMSGRKEEVTEKIPEPFEYFEFLGKPFDQKQLIGAIKSAMTKAKQPRPEPAQVAVAATSNGVAATSNGVAATSNGVAATSNGTSAVTSTESGSSAAEIQALNEKIAKMQAEIDALKKQLNQVVTFIKQKVK</sequence>
<dbReference type="SUPFAM" id="SSF52172">
    <property type="entry name" value="CheY-like"/>
    <property type="match status" value="1"/>
</dbReference>
<accession>A0A0C1R6A8</accession>
<evidence type="ECO:0000313" key="4">
    <source>
        <dbReference type="EMBL" id="KAF3887322.1"/>
    </source>
</evidence>
<evidence type="ECO:0000256" key="2">
    <source>
        <dbReference type="PROSITE-ProRule" id="PRU00169"/>
    </source>
</evidence>
<dbReference type="Proteomes" id="UP000029738">
    <property type="component" value="Unassembled WGS sequence"/>
</dbReference>
<comment type="caution">
    <text evidence="5">The sequence shown here is derived from an EMBL/GenBank/DDBJ whole genome shotgun (WGS) entry which is preliminary data.</text>
</comment>
<feature type="modified residue" description="4-aspartylphosphate" evidence="2">
    <location>
        <position position="54"/>
    </location>
</feature>
<dbReference type="CDD" id="cd00156">
    <property type="entry name" value="REC"/>
    <property type="match status" value="1"/>
</dbReference>
<evidence type="ECO:0000256" key="1">
    <source>
        <dbReference type="ARBA" id="ARBA00022553"/>
    </source>
</evidence>
<dbReference type="STRING" id="1479485.DA73_0223040"/>
<evidence type="ECO:0000259" key="3">
    <source>
        <dbReference type="PROSITE" id="PS50110"/>
    </source>
</evidence>
<dbReference type="PANTHER" id="PTHR44591:SF23">
    <property type="entry name" value="CHEY SUBFAMILY"/>
    <property type="match status" value="1"/>
</dbReference>
<dbReference type="InterPro" id="IPR001789">
    <property type="entry name" value="Sig_transdc_resp-reg_receiver"/>
</dbReference>
<dbReference type="OrthoDB" id="9773113at2"/>
<evidence type="ECO:0000313" key="5">
    <source>
        <dbReference type="EMBL" id="KIE11258.1"/>
    </source>
</evidence>